<evidence type="ECO:0008006" key="3">
    <source>
        <dbReference type="Google" id="ProtNLM"/>
    </source>
</evidence>
<dbReference type="AlphaFoldDB" id="A0A239E6A9"/>
<accession>A0A239E6A9</accession>
<protein>
    <recommendedName>
        <fullName evidence="3">Lipoprotein</fullName>
    </recommendedName>
</protein>
<proteinExistence type="predicted"/>
<gene>
    <name evidence="1" type="ORF">SAMN06265376_11411</name>
</gene>
<dbReference type="PROSITE" id="PS51257">
    <property type="entry name" value="PROKAR_LIPOPROTEIN"/>
    <property type="match status" value="1"/>
</dbReference>
<evidence type="ECO:0000313" key="1">
    <source>
        <dbReference type="EMBL" id="SNS39818.1"/>
    </source>
</evidence>
<name>A0A239E6A9_9FLAO</name>
<organism evidence="1 2">
    <name type="scientific">Dokdonia pacifica</name>
    <dbReference type="NCBI Taxonomy" id="1627892"/>
    <lineage>
        <taxon>Bacteria</taxon>
        <taxon>Pseudomonadati</taxon>
        <taxon>Bacteroidota</taxon>
        <taxon>Flavobacteriia</taxon>
        <taxon>Flavobacteriales</taxon>
        <taxon>Flavobacteriaceae</taxon>
        <taxon>Dokdonia</taxon>
    </lineage>
</organism>
<dbReference type="EMBL" id="FZNY01000014">
    <property type="protein sequence ID" value="SNS39818.1"/>
    <property type="molecule type" value="Genomic_DNA"/>
</dbReference>
<evidence type="ECO:0000313" key="2">
    <source>
        <dbReference type="Proteomes" id="UP000198379"/>
    </source>
</evidence>
<sequence length="241" mass="27452">MKLKHTHINISLFSLGCFILLLGCSTTKQLEFAKEKSNTISLGAIVKKEGALKNNVEIKGVPDLDQKIRVSVIEKEFTKASFSKYVRIFDTQKPSIEFDDTTENKPTYFEIELIDDIGYASSINNDVTSREYVKNSKKAGVVSKIVMVSKSAVSFENMTSAFLEEIENQYVVNVYNNEELLATLSFSEIVVFDYQISFFCYGKNQRNQVVIMDIVEEGKSCKRPLERKAEKLETIKKLIDY</sequence>
<keyword evidence="2" id="KW-1185">Reference proteome</keyword>
<dbReference type="Proteomes" id="UP000198379">
    <property type="component" value="Unassembled WGS sequence"/>
</dbReference>
<dbReference type="OrthoDB" id="1186960at2"/>
<dbReference type="RefSeq" id="WP_089374047.1">
    <property type="nucleotide sequence ID" value="NZ_BMEP01000004.1"/>
</dbReference>
<reference evidence="1 2" key="1">
    <citation type="submission" date="2017-06" db="EMBL/GenBank/DDBJ databases">
        <authorList>
            <person name="Kim H.J."/>
            <person name="Triplett B.A."/>
        </authorList>
    </citation>
    <scope>NUCLEOTIDE SEQUENCE [LARGE SCALE GENOMIC DNA]</scope>
    <source>
        <strain evidence="1 2">DSM 25597</strain>
    </source>
</reference>